<evidence type="ECO:0000313" key="2">
    <source>
        <dbReference type="EMBL" id="MBF9151342.1"/>
    </source>
</evidence>
<dbReference type="SUPFAM" id="SSF56925">
    <property type="entry name" value="OMPA-like"/>
    <property type="match status" value="1"/>
</dbReference>
<keyword evidence="1" id="KW-0732">Signal</keyword>
<comment type="caution">
    <text evidence="2">The sequence shown here is derived from an EMBL/GenBank/DDBJ whole genome shotgun (WGS) entry which is preliminary data.</text>
</comment>
<proteinExistence type="predicted"/>
<sequence>MLTIAATIALAFPAVAQAQTAPGKLSVTVIGGVDFPINGDVHGGATAGVPDLGPLNPDLAGVDAELRIGSRSFDQIYGTTWNIGAELAYGIRENAELFGQFRYQQGNQGTVQVGGAFVPALNTTLPVNGTFGDLKSYAIELGYRQFFGSGALKPYVAGRVGAAFTDSINATFVIPDADIRIANVPFYKSSTSFVAGGDIGLSYRLGSNVDLIGEVGLRYTTGLRGDDSAIGGLGLSSINEVGDRLDVPVRAGLKVHF</sequence>
<dbReference type="Gene3D" id="2.40.160.20">
    <property type="match status" value="1"/>
</dbReference>
<dbReference type="RefSeq" id="WP_214652310.1">
    <property type="nucleotide sequence ID" value="NZ_JADQDC010000005.1"/>
</dbReference>
<name>A0ABS0HGE4_9SPHN</name>
<feature type="signal peptide" evidence="1">
    <location>
        <begin position="1"/>
        <end position="18"/>
    </location>
</feature>
<reference evidence="2 3" key="1">
    <citation type="submission" date="2020-11" db="EMBL/GenBank/DDBJ databases">
        <title>The genome sequence of Novosphingobium sp. 1Y9A.</title>
        <authorList>
            <person name="Liu Y."/>
        </authorList>
    </citation>
    <scope>NUCLEOTIDE SEQUENCE [LARGE SCALE GENOMIC DNA]</scope>
    <source>
        <strain evidence="2 3">1Y9A</strain>
    </source>
</reference>
<evidence type="ECO:0008006" key="4">
    <source>
        <dbReference type="Google" id="ProtNLM"/>
    </source>
</evidence>
<organism evidence="2 3">
    <name type="scientific">Novosphingobium jiangmenense</name>
    <dbReference type="NCBI Taxonomy" id="2791981"/>
    <lineage>
        <taxon>Bacteria</taxon>
        <taxon>Pseudomonadati</taxon>
        <taxon>Pseudomonadota</taxon>
        <taxon>Alphaproteobacteria</taxon>
        <taxon>Sphingomonadales</taxon>
        <taxon>Sphingomonadaceae</taxon>
        <taxon>Novosphingobium</taxon>
    </lineage>
</organism>
<dbReference type="Proteomes" id="UP000600799">
    <property type="component" value="Unassembled WGS sequence"/>
</dbReference>
<keyword evidence="3" id="KW-1185">Reference proteome</keyword>
<evidence type="ECO:0000256" key="1">
    <source>
        <dbReference type="SAM" id="SignalP"/>
    </source>
</evidence>
<gene>
    <name evidence="2" type="ORF">I2488_10045</name>
</gene>
<protein>
    <recommendedName>
        <fullName evidence="4">Outer membrane protein beta-barrel domain-containing protein</fullName>
    </recommendedName>
</protein>
<feature type="chain" id="PRO_5046620054" description="Outer membrane protein beta-barrel domain-containing protein" evidence="1">
    <location>
        <begin position="19"/>
        <end position="257"/>
    </location>
</feature>
<accession>A0ABS0HGE4</accession>
<dbReference type="EMBL" id="JADQDC010000005">
    <property type="protein sequence ID" value="MBF9151342.1"/>
    <property type="molecule type" value="Genomic_DNA"/>
</dbReference>
<evidence type="ECO:0000313" key="3">
    <source>
        <dbReference type="Proteomes" id="UP000600799"/>
    </source>
</evidence>
<dbReference type="InterPro" id="IPR011250">
    <property type="entry name" value="OMP/PagP_B-barrel"/>
</dbReference>